<dbReference type="RefSeq" id="WP_131615503.1">
    <property type="nucleotide sequence ID" value="NZ_CP036532.1"/>
</dbReference>
<protein>
    <submittedName>
        <fullName evidence="2">Uncharacterized protein</fullName>
    </submittedName>
</protein>
<dbReference type="Proteomes" id="UP000293719">
    <property type="component" value="Chromosome"/>
</dbReference>
<dbReference type="EMBL" id="CP036532">
    <property type="protein sequence ID" value="QBK29789.1"/>
    <property type="molecule type" value="Genomic_DNA"/>
</dbReference>
<keyword evidence="3" id="KW-1185">Reference proteome</keyword>
<dbReference type="AlphaFoldDB" id="A0A4P6UZM4"/>
<proteinExistence type="predicted"/>
<keyword evidence="1" id="KW-0732">Signal</keyword>
<dbReference type="GeneID" id="90766399"/>
<gene>
    <name evidence="2" type="ORF">E0E05_03740</name>
</gene>
<accession>A0A4P6UZM4</accession>
<evidence type="ECO:0000313" key="3">
    <source>
        <dbReference type="Proteomes" id="UP000293719"/>
    </source>
</evidence>
<feature type="signal peptide" evidence="1">
    <location>
        <begin position="1"/>
        <end position="24"/>
    </location>
</feature>
<evidence type="ECO:0000256" key="1">
    <source>
        <dbReference type="SAM" id="SignalP"/>
    </source>
</evidence>
<organism evidence="2 3">
    <name type="scientific">Roseitalea porphyridii</name>
    <dbReference type="NCBI Taxonomy" id="1852022"/>
    <lineage>
        <taxon>Bacteria</taxon>
        <taxon>Pseudomonadati</taxon>
        <taxon>Pseudomonadota</taxon>
        <taxon>Alphaproteobacteria</taxon>
        <taxon>Hyphomicrobiales</taxon>
        <taxon>Ahrensiaceae</taxon>
        <taxon>Roseitalea</taxon>
    </lineage>
</organism>
<dbReference type="KEGG" id="rpod:E0E05_03740"/>
<feature type="chain" id="PRO_5020286331" evidence="1">
    <location>
        <begin position="25"/>
        <end position="268"/>
    </location>
</feature>
<evidence type="ECO:0000313" key="2">
    <source>
        <dbReference type="EMBL" id="QBK29789.1"/>
    </source>
</evidence>
<sequence>MLLATLRSASIAMALFAMATCVWAEETVPLDRIHGHAIFTGEQSITYFMDLYEQPVCVSTYWSEAILRSYRLQSEAIPYDTLAQGMQRLSEGECTAIAVPYQDIGKIGPSVPDGWHAIVKGAGRNSPTVRKVEAEIRRKCENLDVFDCDCVAGQFLDYVEEHHPEINGDGYVGSVNQLNRIFEEPMPAQCVNREVAIAEGVPECVTESKIFDKMTADDATTFCTCLADHAVDLFQEKISSPGGIYAAIKNGGVFGSFLDAKKDEALCR</sequence>
<reference evidence="2 3" key="1">
    <citation type="journal article" date="2017" name="Int. J. Syst. Evol. Microbiol.">
        <title>Roseitalea porphyridii gen. nov., sp. nov., isolated from a red alga, and reclassification of Hoeflea suaedae Chung et al. 2013 as Pseudohoeflea suaedae gen. nov., comb. nov.</title>
        <authorList>
            <person name="Hyeon J.W."/>
            <person name="Jeong S.E."/>
            <person name="Baek K."/>
            <person name="Jeon C.O."/>
        </authorList>
    </citation>
    <scope>NUCLEOTIDE SEQUENCE [LARGE SCALE GENOMIC DNA]</scope>
    <source>
        <strain evidence="2 3">MA7-20</strain>
    </source>
</reference>
<name>A0A4P6UZM4_9HYPH</name>